<gene>
    <name evidence="1" type="ORF">KI387_020599</name>
</gene>
<comment type="caution">
    <text evidence="1">The sequence shown here is derived from an EMBL/GenBank/DDBJ whole genome shotgun (WGS) entry which is preliminary data.</text>
</comment>
<reference evidence="1 2" key="1">
    <citation type="journal article" date="2021" name="Nat. Plants">
        <title>The Taxus genome provides insights into paclitaxel biosynthesis.</title>
        <authorList>
            <person name="Xiong X."/>
            <person name="Gou J."/>
            <person name="Liao Q."/>
            <person name="Li Y."/>
            <person name="Zhou Q."/>
            <person name="Bi G."/>
            <person name="Li C."/>
            <person name="Du R."/>
            <person name="Wang X."/>
            <person name="Sun T."/>
            <person name="Guo L."/>
            <person name="Liang H."/>
            <person name="Lu P."/>
            <person name="Wu Y."/>
            <person name="Zhang Z."/>
            <person name="Ro D.K."/>
            <person name="Shang Y."/>
            <person name="Huang S."/>
            <person name="Yan J."/>
        </authorList>
    </citation>
    <scope>NUCLEOTIDE SEQUENCE [LARGE SCALE GENOMIC DNA]</scope>
    <source>
        <strain evidence="1">Ta-2019</strain>
    </source>
</reference>
<proteinExistence type="predicted"/>
<dbReference type="PANTHER" id="PTHR33240">
    <property type="entry name" value="OS08G0508500 PROTEIN"/>
    <property type="match status" value="1"/>
</dbReference>
<dbReference type="PANTHER" id="PTHR33240:SF8">
    <property type="entry name" value="OS03G0439900 PROTEIN"/>
    <property type="match status" value="1"/>
</dbReference>
<organism evidence="1 2">
    <name type="scientific">Taxus chinensis</name>
    <name type="common">Chinese yew</name>
    <name type="synonym">Taxus wallichiana var. chinensis</name>
    <dbReference type="NCBI Taxonomy" id="29808"/>
    <lineage>
        <taxon>Eukaryota</taxon>
        <taxon>Viridiplantae</taxon>
        <taxon>Streptophyta</taxon>
        <taxon>Embryophyta</taxon>
        <taxon>Tracheophyta</taxon>
        <taxon>Spermatophyta</taxon>
        <taxon>Pinopsida</taxon>
        <taxon>Pinidae</taxon>
        <taxon>Conifers II</taxon>
        <taxon>Cupressales</taxon>
        <taxon>Taxaceae</taxon>
        <taxon>Taxus</taxon>
    </lineage>
</organism>
<protein>
    <submittedName>
        <fullName evidence="1">Uncharacterized protein</fullName>
    </submittedName>
</protein>
<feature type="non-terminal residue" evidence="1">
    <location>
        <position position="1"/>
    </location>
</feature>
<evidence type="ECO:0000313" key="2">
    <source>
        <dbReference type="Proteomes" id="UP000824469"/>
    </source>
</evidence>
<name>A0AA38LEI2_TAXCH</name>
<accession>A0AA38LEI2</accession>
<dbReference type="InterPro" id="IPR021109">
    <property type="entry name" value="Peptidase_aspartic_dom_sf"/>
</dbReference>
<feature type="non-terminal residue" evidence="1">
    <location>
        <position position="125"/>
    </location>
</feature>
<evidence type="ECO:0000313" key="1">
    <source>
        <dbReference type="EMBL" id="KAH9318830.1"/>
    </source>
</evidence>
<dbReference type="EMBL" id="JAHRHJ020000004">
    <property type="protein sequence ID" value="KAH9318830.1"/>
    <property type="molecule type" value="Genomic_DNA"/>
</dbReference>
<dbReference type="Gene3D" id="2.40.70.10">
    <property type="entry name" value="Acid Proteases"/>
    <property type="match status" value="1"/>
</dbReference>
<dbReference type="CDD" id="cd00303">
    <property type="entry name" value="retropepsin_like"/>
    <property type="match status" value="1"/>
</dbReference>
<sequence length="125" mass="14188">FFDNKIVTLKSDDPNPTIFIFVYIDNICFQHVTIDGGANINIISSHAYNQMCIPTHYMHNNLVMLHSINDAITLTLGTIIIHICVGSGTVPKLFYILEGEFHYNLLLGQPWILVISYVPSTLHHY</sequence>
<dbReference type="SUPFAM" id="SSF50630">
    <property type="entry name" value="Acid proteases"/>
    <property type="match status" value="1"/>
</dbReference>
<dbReference type="Proteomes" id="UP000824469">
    <property type="component" value="Unassembled WGS sequence"/>
</dbReference>
<dbReference type="AlphaFoldDB" id="A0AA38LEI2"/>
<keyword evidence="2" id="KW-1185">Reference proteome</keyword>